<sequence>MSLNDHQHELSVHNNPLYLPDMLMDCDAVLPPHSQQLHIEEIPDEDAPRYALPCPAELYAGAIYSSAKTVFEKICNDQVLRGAEVWGPFCNDEEWQLVKWLIKNVEHNQAEEFLKLGLIQKAKLGFLNEEKLYKTVDELPKGFT</sequence>
<protein>
    <submittedName>
        <fullName evidence="1">Uncharacterized protein</fullName>
    </submittedName>
</protein>
<reference evidence="1" key="1">
    <citation type="submission" date="2022-07" db="EMBL/GenBank/DDBJ databases">
        <title>Genome Sequence of Phlebia brevispora.</title>
        <authorList>
            <person name="Buettner E."/>
        </authorList>
    </citation>
    <scope>NUCLEOTIDE SEQUENCE</scope>
    <source>
        <strain evidence="1">MPL23</strain>
    </source>
</reference>
<organism evidence="1 2">
    <name type="scientific">Phlebia brevispora</name>
    <dbReference type="NCBI Taxonomy" id="194682"/>
    <lineage>
        <taxon>Eukaryota</taxon>
        <taxon>Fungi</taxon>
        <taxon>Dikarya</taxon>
        <taxon>Basidiomycota</taxon>
        <taxon>Agaricomycotina</taxon>
        <taxon>Agaricomycetes</taxon>
        <taxon>Polyporales</taxon>
        <taxon>Meruliaceae</taxon>
        <taxon>Phlebia</taxon>
    </lineage>
</organism>
<comment type="caution">
    <text evidence="1">The sequence shown here is derived from an EMBL/GenBank/DDBJ whole genome shotgun (WGS) entry which is preliminary data.</text>
</comment>
<accession>A0ACC1TBU9</accession>
<dbReference type="EMBL" id="JANHOG010000150">
    <property type="protein sequence ID" value="KAJ3557542.1"/>
    <property type="molecule type" value="Genomic_DNA"/>
</dbReference>
<evidence type="ECO:0000313" key="2">
    <source>
        <dbReference type="Proteomes" id="UP001148662"/>
    </source>
</evidence>
<evidence type="ECO:0000313" key="1">
    <source>
        <dbReference type="EMBL" id="KAJ3557542.1"/>
    </source>
</evidence>
<gene>
    <name evidence="1" type="ORF">NM688_g1416</name>
</gene>
<dbReference type="Proteomes" id="UP001148662">
    <property type="component" value="Unassembled WGS sequence"/>
</dbReference>
<name>A0ACC1TBU9_9APHY</name>
<keyword evidence="2" id="KW-1185">Reference proteome</keyword>
<proteinExistence type="predicted"/>